<dbReference type="EMBL" id="LN871599">
    <property type="protein sequence ID" value="SIO73803.1"/>
    <property type="molecule type" value="Genomic_DNA"/>
</dbReference>
<dbReference type="AlphaFoldDB" id="A0A1N6LY54"/>
<dbReference type="VEuPathDB" id="PiroplasmaDB:BmR1_04g08325"/>
<evidence type="ECO:0000313" key="1">
    <source>
        <dbReference type="EMBL" id="SIO73803.1"/>
    </source>
</evidence>
<proteinExistence type="predicted"/>
<keyword evidence="2" id="KW-1185">Reference proteome</keyword>
<reference evidence="1 2" key="1">
    <citation type="journal article" date="2012" name="Nucleic Acids Res.">
        <title>Sequencing of the smallest Apicomplexan genome from the human pathogen Babesia microti.</title>
        <authorList>
            <person name="Cornillot E."/>
            <person name="Hadj-Kaddour K."/>
            <person name="Dassouli A."/>
            <person name="Noel B."/>
            <person name="Ranwez V."/>
            <person name="Vacherie B."/>
            <person name="Augagneur Y."/>
            <person name="Bres V."/>
            <person name="Duclos A."/>
            <person name="Randazzo S."/>
            <person name="Carcy B."/>
            <person name="Debierre-Grockiego F."/>
            <person name="Delbecq S."/>
            <person name="Moubri-Menage K."/>
            <person name="Shams-Eldin H."/>
            <person name="Usmani-Brown S."/>
            <person name="Bringaud F."/>
            <person name="Wincker P."/>
            <person name="Vivares C.P."/>
            <person name="Schwarz R.T."/>
            <person name="Schetters T.P."/>
            <person name="Krause P.J."/>
            <person name="Gorenflot A."/>
            <person name="Berry V."/>
            <person name="Barbe V."/>
            <person name="Ben Mamoun C."/>
        </authorList>
    </citation>
    <scope>NUCLEOTIDE SEQUENCE [LARGE SCALE GENOMIC DNA]</scope>
    <source>
        <strain evidence="1 2">RI</strain>
    </source>
</reference>
<dbReference type="RefSeq" id="XP_021337862.1">
    <property type="nucleotide sequence ID" value="XM_021482678.1"/>
</dbReference>
<dbReference type="GeneID" id="24426301"/>
<dbReference type="Proteomes" id="UP000002899">
    <property type="component" value="Chromosome IV"/>
</dbReference>
<dbReference type="KEGG" id="bmic:BmR1_04g08325"/>
<accession>A0A1N6LY54</accession>
<reference evidence="1 2" key="3">
    <citation type="journal article" date="2016" name="Sci. Rep.">
        <title>Genome-wide diversity and gene expression profiling of Babesia microti isolates identify polymorphic genes that mediate host-pathogen interactions.</title>
        <authorList>
            <person name="Silva J.C."/>
            <person name="Cornillot E."/>
            <person name="McCracken C."/>
            <person name="Usmani-Brown S."/>
            <person name="Dwivedi A."/>
            <person name="Ifeonu O.O."/>
            <person name="Crabtree J."/>
            <person name="Gotia H.T."/>
            <person name="Virji A.Z."/>
            <person name="Reynes C."/>
            <person name="Colinge J."/>
            <person name="Kumar V."/>
            <person name="Lawres L."/>
            <person name="Pazzi J.E."/>
            <person name="Pablo J.V."/>
            <person name="Hung C."/>
            <person name="Brancato J."/>
            <person name="Kumari P."/>
            <person name="Orvis J."/>
            <person name="Tretina K."/>
            <person name="Chibucos M."/>
            <person name="Ott S."/>
            <person name="Sadzewicz L."/>
            <person name="Sengamalay N."/>
            <person name="Shetty A.C."/>
            <person name="Su Q."/>
            <person name="Tallon L."/>
            <person name="Fraser C.M."/>
            <person name="Frutos R."/>
            <person name="Molina D.M."/>
            <person name="Krause P.J."/>
            <person name="Ben Mamoun C."/>
        </authorList>
    </citation>
    <scope>NUCLEOTIDE SEQUENCE [LARGE SCALE GENOMIC DNA]</scope>
    <source>
        <strain evidence="1 2">RI</strain>
    </source>
</reference>
<sequence>MSGMLRLFVRPPAVNATVLLRKIPQMSSKEVIWTFEDLSHMKKIANTHAESLFFACTSRIQSFLPQLGITGIVRILFAHYKSTLKDNKLIHNINDFILNECEEGMSSSEIWNYCTANDSVLLYKGFFLNSFMNKQLHCRIWKSIVANKPYLTPSDTTILLKCHHSLLNSEHRNLFSEADLISFKSQLMEMIIQAIHQLNRFHPSDINVFIAENIELDSFYNNITELNVYYTNILNYIENNPNILNANQSLCVIGSCVKFLEINEEIYIGAKRVITRILMELTSRNEVLEPPKSFLTFKKLCDIKYWNFDLMKCLIDTIANSSYCIINDQQIEFISCIDEIIKNFHLNKMETYVSEYNLGKSDDKLYDTSLIDEITHVKRGWTTMCLNDQLDYLRAIKNKAQTRDS</sequence>
<reference evidence="1 2" key="2">
    <citation type="journal article" date="2013" name="PLoS ONE">
        <title>Whole genome mapping and re-organization of the nuclear and mitochondrial genomes of Babesia microti isolates.</title>
        <authorList>
            <person name="Cornillot E."/>
            <person name="Dassouli A."/>
            <person name="Garg A."/>
            <person name="Pachikara N."/>
            <person name="Randazzo S."/>
            <person name="Depoix D."/>
            <person name="Carcy B."/>
            <person name="Delbecq S."/>
            <person name="Frutos R."/>
            <person name="Silva J.C."/>
            <person name="Sutton R."/>
            <person name="Krause P.J."/>
            <person name="Mamoun C.B."/>
        </authorList>
    </citation>
    <scope>NUCLEOTIDE SEQUENCE [LARGE SCALE GENOMIC DNA]</scope>
    <source>
        <strain evidence="1 2">RI</strain>
    </source>
</reference>
<gene>
    <name evidence="1" type="ORF">BmR1_04g08325</name>
</gene>
<protein>
    <submittedName>
        <fullName evidence="1">Uncharacterized protein</fullName>
    </submittedName>
</protein>
<evidence type="ECO:0000313" key="2">
    <source>
        <dbReference type="Proteomes" id="UP000002899"/>
    </source>
</evidence>
<name>A0A1N6LY54_BABMR</name>
<organism evidence="1 2">
    <name type="scientific">Babesia microti (strain RI)</name>
    <dbReference type="NCBI Taxonomy" id="1133968"/>
    <lineage>
        <taxon>Eukaryota</taxon>
        <taxon>Sar</taxon>
        <taxon>Alveolata</taxon>
        <taxon>Apicomplexa</taxon>
        <taxon>Aconoidasida</taxon>
        <taxon>Piroplasmida</taxon>
        <taxon>Babesiidae</taxon>
        <taxon>Babesia</taxon>
    </lineage>
</organism>